<dbReference type="AlphaFoldDB" id="A0A916K759"/>
<dbReference type="Proteomes" id="UP000693672">
    <property type="component" value="Unassembled WGS sequence"/>
</dbReference>
<evidence type="ECO:0008006" key="3">
    <source>
        <dbReference type="Google" id="ProtNLM"/>
    </source>
</evidence>
<proteinExistence type="predicted"/>
<protein>
    <recommendedName>
        <fullName evidence="3">4-hydroxybenzoate synthetase</fullName>
    </recommendedName>
</protein>
<accession>A0A916K759</accession>
<comment type="caution">
    <text evidence="1">The sequence shown here is derived from an EMBL/GenBank/DDBJ whole genome shotgun (WGS) entry which is preliminary data.</text>
</comment>
<reference evidence="1" key="1">
    <citation type="submission" date="2021-06" db="EMBL/GenBank/DDBJ databases">
        <authorList>
            <person name="Criscuolo A."/>
        </authorList>
    </citation>
    <scope>NUCLEOTIDE SEQUENCE</scope>
    <source>
        <strain evidence="1">CIP111600</strain>
    </source>
</reference>
<evidence type="ECO:0000313" key="1">
    <source>
        <dbReference type="EMBL" id="CAG7650240.1"/>
    </source>
</evidence>
<dbReference type="RefSeq" id="WP_218095718.1">
    <property type="nucleotide sequence ID" value="NZ_CAJVAS010000052.1"/>
</dbReference>
<keyword evidence="2" id="KW-1185">Reference proteome</keyword>
<name>A0A916K759_9BACL</name>
<sequence>MTNHDSTGRDPQDAGKALHLMQELIFDILLATDGRTTDLLETMLNEKTLVTVLRQEQAGGEASGHPEDAPGAAYYVRESLLSGEKSGFIVSHNIALVHSRHVPPALFEKIARRREGIGKAISSMGLQSFRKVEETGRRNGDEAVDLLGQPISLRFPELRSPVPYKKYVIYFEHAPGIEMLEYFNPDVIRHRLNQVLNRTTEG</sequence>
<gene>
    <name evidence="1" type="ORF">PAESOLCIP111_06037</name>
</gene>
<dbReference type="EMBL" id="CAJVAS010000052">
    <property type="protein sequence ID" value="CAG7650240.1"/>
    <property type="molecule type" value="Genomic_DNA"/>
</dbReference>
<organism evidence="1 2">
    <name type="scientific">Paenibacillus solanacearum</name>
    <dbReference type="NCBI Taxonomy" id="2048548"/>
    <lineage>
        <taxon>Bacteria</taxon>
        <taxon>Bacillati</taxon>
        <taxon>Bacillota</taxon>
        <taxon>Bacilli</taxon>
        <taxon>Bacillales</taxon>
        <taxon>Paenibacillaceae</taxon>
        <taxon>Paenibacillus</taxon>
    </lineage>
</organism>
<evidence type="ECO:0000313" key="2">
    <source>
        <dbReference type="Proteomes" id="UP000693672"/>
    </source>
</evidence>